<proteinExistence type="predicted"/>
<dbReference type="Proteomes" id="UP000287651">
    <property type="component" value="Unassembled WGS sequence"/>
</dbReference>
<dbReference type="AlphaFoldDB" id="A0A426YLH4"/>
<organism evidence="2 3">
    <name type="scientific">Ensete ventricosum</name>
    <name type="common">Abyssinian banana</name>
    <name type="synonym">Musa ensete</name>
    <dbReference type="NCBI Taxonomy" id="4639"/>
    <lineage>
        <taxon>Eukaryota</taxon>
        <taxon>Viridiplantae</taxon>
        <taxon>Streptophyta</taxon>
        <taxon>Embryophyta</taxon>
        <taxon>Tracheophyta</taxon>
        <taxon>Spermatophyta</taxon>
        <taxon>Magnoliopsida</taxon>
        <taxon>Liliopsida</taxon>
        <taxon>Zingiberales</taxon>
        <taxon>Musaceae</taxon>
        <taxon>Ensete</taxon>
    </lineage>
</organism>
<evidence type="ECO:0000313" key="2">
    <source>
        <dbReference type="EMBL" id="RRT52572.1"/>
    </source>
</evidence>
<protein>
    <submittedName>
        <fullName evidence="2">Uncharacterized protein</fullName>
    </submittedName>
</protein>
<name>A0A426YLH4_ENSVE</name>
<comment type="caution">
    <text evidence="2">The sequence shown here is derived from an EMBL/GenBank/DDBJ whole genome shotgun (WGS) entry which is preliminary data.</text>
</comment>
<evidence type="ECO:0000256" key="1">
    <source>
        <dbReference type="SAM" id="MobiDB-lite"/>
    </source>
</evidence>
<feature type="region of interest" description="Disordered" evidence="1">
    <location>
        <begin position="118"/>
        <end position="141"/>
    </location>
</feature>
<accession>A0A426YLH4</accession>
<evidence type="ECO:0000313" key="3">
    <source>
        <dbReference type="Proteomes" id="UP000287651"/>
    </source>
</evidence>
<dbReference type="EMBL" id="AMZH03011602">
    <property type="protein sequence ID" value="RRT52572.1"/>
    <property type="molecule type" value="Genomic_DNA"/>
</dbReference>
<sequence length="159" mass="17896">MIRFDRVVHKMDGGDQVGPRRDRVWAFGPYEPRRFEIARRGRTSFHLSWIGVRSTDRVVDSPEAEALEISKAMAGKEVREYTNLSDPKGIAAGELLDTFSLQLLLPVFVIVRRDDCSPSNDSQIGNGGKAKTRSTTRTSPSSGWWLRLADRPFYGSLLL</sequence>
<reference evidence="2 3" key="1">
    <citation type="journal article" date="2014" name="Agronomy (Basel)">
        <title>A Draft Genome Sequence for Ensete ventricosum, the Drought-Tolerant Tree Against Hunger.</title>
        <authorList>
            <person name="Harrison J."/>
            <person name="Moore K.A."/>
            <person name="Paszkiewicz K."/>
            <person name="Jones T."/>
            <person name="Grant M."/>
            <person name="Ambacheew D."/>
            <person name="Muzemil S."/>
            <person name="Studholme D.J."/>
        </authorList>
    </citation>
    <scope>NUCLEOTIDE SEQUENCE [LARGE SCALE GENOMIC DNA]</scope>
</reference>
<gene>
    <name evidence="2" type="ORF">B296_00039370</name>
</gene>